<protein>
    <recommendedName>
        <fullName evidence="3">PepSY domain-containing protein</fullName>
    </recommendedName>
</protein>
<evidence type="ECO:0000259" key="3">
    <source>
        <dbReference type="Pfam" id="PF03413"/>
    </source>
</evidence>
<organism evidence="4 5">
    <name type="scientific">Lactobacillus hamsteri DSM 5661 = JCM 6256</name>
    <dbReference type="NCBI Taxonomy" id="1423754"/>
    <lineage>
        <taxon>Bacteria</taxon>
        <taxon>Bacillati</taxon>
        <taxon>Bacillota</taxon>
        <taxon>Bacilli</taxon>
        <taxon>Lactobacillales</taxon>
        <taxon>Lactobacillaceae</taxon>
        <taxon>Lactobacillus</taxon>
    </lineage>
</organism>
<gene>
    <name evidence="4" type="ORF">FC39_GL000049</name>
</gene>
<dbReference type="eggNOG" id="COG3212">
    <property type="taxonomic scope" value="Bacteria"/>
</dbReference>
<feature type="signal peptide" evidence="2">
    <location>
        <begin position="1"/>
        <end position="27"/>
    </location>
</feature>
<keyword evidence="5" id="KW-1185">Reference proteome</keyword>
<dbReference type="EMBL" id="AZGI01000006">
    <property type="protein sequence ID" value="KRM40853.1"/>
    <property type="molecule type" value="Genomic_DNA"/>
</dbReference>
<comment type="caution">
    <text evidence="4">The sequence shown here is derived from an EMBL/GenBank/DDBJ whole genome shotgun (WGS) entry which is preliminary data.</text>
</comment>
<feature type="region of interest" description="Disordered" evidence="1">
    <location>
        <begin position="26"/>
        <end position="70"/>
    </location>
</feature>
<proteinExistence type="predicted"/>
<feature type="domain" description="PepSY" evidence="3">
    <location>
        <begin position="158"/>
        <end position="213"/>
    </location>
</feature>
<feature type="domain" description="PepSY" evidence="3">
    <location>
        <begin position="79"/>
        <end position="134"/>
    </location>
</feature>
<dbReference type="Proteomes" id="UP000051223">
    <property type="component" value="Unassembled WGS sequence"/>
</dbReference>
<dbReference type="STRING" id="1423754.FC39_GL000049"/>
<keyword evidence="2" id="KW-0732">Signal</keyword>
<evidence type="ECO:0000256" key="1">
    <source>
        <dbReference type="SAM" id="MobiDB-lite"/>
    </source>
</evidence>
<accession>A0A0R1YFV5</accession>
<dbReference type="AlphaFoldDB" id="A0A0R1YFV5"/>
<reference evidence="4 5" key="1">
    <citation type="journal article" date="2015" name="Genome Announc.">
        <title>Expanding the biotechnology potential of lactobacilli through comparative genomics of 213 strains and associated genera.</title>
        <authorList>
            <person name="Sun Z."/>
            <person name="Harris H.M."/>
            <person name="McCann A."/>
            <person name="Guo C."/>
            <person name="Argimon S."/>
            <person name="Zhang W."/>
            <person name="Yang X."/>
            <person name="Jeffery I.B."/>
            <person name="Cooney J.C."/>
            <person name="Kagawa T.F."/>
            <person name="Liu W."/>
            <person name="Song Y."/>
            <person name="Salvetti E."/>
            <person name="Wrobel A."/>
            <person name="Rasinkangas P."/>
            <person name="Parkhill J."/>
            <person name="Rea M.C."/>
            <person name="O'Sullivan O."/>
            <person name="Ritari J."/>
            <person name="Douillard F.P."/>
            <person name="Paul Ross R."/>
            <person name="Yang R."/>
            <person name="Briner A.E."/>
            <person name="Felis G.E."/>
            <person name="de Vos W.M."/>
            <person name="Barrangou R."/>
            <person name="Klaenhammer T.R."/>
            <person name="Caufield P.W."/>
            <person name="Cui Y."/>
            <person name="Zhang H."/>
            <person name="O'Toole P.W."/>
        </authorList>
    </citation>
    <scope>NUCLEOTIDE SEQUENCE [LARGE SCALE GENOMIC DNA]</scope>
    <source>
        <strain evidence="4 5">DSM 5661</strain>
    </source>
</reference>
<dbReference type="InterPro" id="IPR025711">
    <property type="entry name" value="PepSY"/>
</dbReference>
<name>A0A0R1YFV5_9LACO</name>
<dbReference type="RefSeq" id="WP_025080216.1">
    <property type="nucleotide sequence ID" value="NZ_AZGI01000006.1"/>
</dbReference>
<evidence type="ECO:0000313" key="4">
    <source>
        <dbReference type="EMBL" id="KRM40853.1"/>
    </source>
</evidence>
<evidence type="ECO:0000256" key="2">
    <source>
        <dbReference type="SAM" id="SignalP"/>
    </source>
</evidence>
<feature type="compositionally biased region" description="Low complexity" evidence="1">
    <location>
        <begin position="49"/>
        <end position="64"/>
    </location>
</feature>
<dbReference type="Pfam" id="PF03413">
    <property type="entry name" value="PepSY"/>
    <property type="match status" value="2"/>
</dbReference>
<dbReference type="PROSITE" id="PS51257">
    <property type="entry name" value="PROKAR_LIPOPROTEIN"/>
    <property type="match status" value="1"/>
</dbReference>
<evidence type="ECO:0000313" key="5">
    <source>
        <dbReference type="Proteomes" id="UP000051223"/>
    </source>
</evidence>
<dbReference type="OrthoDB" id="2943484at2"/>
<dbReference type="Gene3D" id="3.10.450.40">
    <property type="match status" value="2"/>
</dbReference>
<feature type="chain" id="PRO_5038959706" description="PepSY domain-containing protein" evidence="2">
    <location>
        <begin position="28"/>
        <end position="223"/>
    </location>
</feature>
<sequence length="223" mass="24665">MNKAKLIRLTSSLALGAALLTGTVACSNGNNDDAEKTSQTSKKTKDTTSSRTSEASSSKKQSTKAVKENEVKLDTQKIKLSQQEALNKFDSQFKGKKIKSIDLKLEGNQYVYEIDAFDDTKEYSAEINAETGQVSRAHSEKLDLDDRNEKALDLSNVISRNEASKIAEKHAKGTSQEWTLDQEGNTAYWDVEVSDGTKLTEVKINAHTKQIVTTEHDNDDDND</sequence>
<dbReference type="PATRIC" id="fig|1423754.3.peg.49"/>